<dbReference type="SUPFAM" id="SSF52540">
    <property type="entry name" value="P-loop containing nucleoside triphosphate hydrolases"/>
    <property type="match status" value="1"/>
</dbReference>
<dbReference type="InterPro" id="IPR029495">
    <property type="entry name" value="NACHT-assoc"/>
</dbReference>
<keyword evidence="9" id="KW-1185">Reference proteome</keyword>
<organism evidence="8 9">
    <name type="scientific">Pygocentrus nattereri</name>
    <name type="common">Red-bellied piranha</name>
    <dbReference type="NCBI Taxonomy" id="42514"/>
    <lineage>
        <taxon>Eukaryota</taxon>
        <taxon>Metazoa</taxon>
        <taxon>Chordata</taxon>
        <taxon>Craniata</taxon>
        <taxon>Vertebrata</taxon>
        <taxon>Euteleostomi</taxon>
        <taxon>Actinopterygii</taxon>
        <taxon>Neopterygii</taxon>
        <taxon>Teleostei</taxon>
        <taxon>Ostariophysi</taxon>
        <taxon>Characiformes</taxon>
        <taxon>Characoidei</taxon>
        <taxon>Pygocentrus</taxon>
    </lineage>
</organism>
<dbReference type="InterPro" id="IPR043136">
    <property type="entry name" value="B30.2/SPRY_sf"/>
</dbReference>
<keyword evidence="4" id="KW-0067">ATP-binding</keyword>
<dbReference type="GO" id="GO:0005524">
    <property type="term" value="F:ATP binding"/>
    <property type="evidence" value="ECO:0007669"/>
    <property type="project" value="UniProtKB-KW"/>
</dbReference>
<keyword evidence="1" id="KW-0433">Leucine-rich repeat</keyword>
<dbReference type="SMART" id="SM00589">
    <property type="entry name" value="PRY"/>
    <property type="match status" value="1"/>
</dbReference>
<evidence type="ECO:0000313" key="8">
    <source>
        <dbReference type="Ensembl" id="ENSPNAP00000006865.1"/>
    </source>
</evidence>
<keyword evidence="3" id="KW-0547">Nucleotide-binding</keyword>
<feature type="domain" description="B30.2/SPRY" evidence="6">
    <location>
        <begin position="718"/>
        <end position="910"/>
    </location>
</feature>
<evidence type="ECO:0000259" key="7">
    <source>
        <dbReference type="PROSITE" id="PS50837"/>
    </source>
</evidence>
<feature type="compositionally biased region" description="Polar residues" evidence="5">
    <location>
        <begin position="23"/>
        <end position="36"/>
    </location>
</feature>
<dbReference type="SMART" id="SM00368">
    <property type="entry name" value="LRR_RI"/>
    <property type="match status" value="3"/>
</dbReference>
<dbReference type="InterPro" id="IPR051261">
    <property type="entry name" value="NLR"/>
</dbReference>
<dbReference type="Gene3D" id="2.60.120.920">
    <property type="match status" value="1"/>
</dbReference>
<evidence type="ECO:0008006" key="10">
    <source>
        <dbReference type="Google" id="ProtNLM"/>
    </source>
</evidence>
<dbReference type="Gene3D" id="3.40.50.300">
    <property type="entry name" value="P-loop containing nucleotide triphosphate hydrolases"/>
    <property type="match status" value="1"/>
</dbReference>
<dbReference type="InterPro" id="IPR032675">
    <property type="entry name" value="LRR_dom_sf"/>
</dbReference>
<sequence>MHSFNILRLQKSTADSPEPSCVSLKSSNSSRLNPPNFSCGRIGTDPSWKRDDPGDDVVHRVLVRRKSSMKNKFESIFEGIKTQENKTFLNRIYTQLYIIEGESEGVNEEHEVLQMEKTFRKQLQDTPINYFDIFKPVELRTVLTKGFAGIGKTVTVQKFILDWAEGKANQDVDFMFVLPFRELNLIKDDQFSLHKLLSDFHPELKDLDPKKYDSYKVVFIFDGLDESRIPLSFSQGEKISDITMNSSVGMLMTNLIKGDLLPSSHIWITTRPTAASQIPPQYINRVTEIQGFNDPQKEEYFRKRISDEDQAKKIISHIKTVKSLHIMCHIPVFCWISATVLQQMINQSNTEIPKTLTEMYTHFLLTQMNMKNEKYEGNVKSDPVKLLESNRKMILKLAKLAFKQLIKEIDVSEASVYSGICTEIFKEESVLYQRKVYCFVHLSFQEFLAAFHMFYSYMSKSVEELQFFLMAELLRGAVHKALESENGHLDLFLRLLLGLSVDSNQKLLQGLLARPESSSESITKTVQHIKRLIKTEDLPAERSINLFLCLTEVNDHSLSREIQEYLKSQKNTGTKLSAAHCSAIAYMLEISDEILDELDPKKLSSCSLGVKCCENLKSVLLAENSSLKELDLSNNDLQDSGVELLSAGLKSSHCKLKILRLSGCMITETGCCSLASALSSNPSHLIELDLTYNHPGEAGVKLLCARLEDPQCALSTLILEHGGETRMKPGLKKYFCQLTLDPNTAHPHFSLSDSNRLVMHSGKVQPYSDHPERFDWWAQVLCKESVSGRCYWEVEWSSRGQGWLYVSVSYKGICRKGRGHDGVFGRNSQSWSLECSPTLSFWHNSIQTVLSGPSSSRIGVYVDHSAGTLAFYGISDTVTLLHTVHTTFTQPLYAGFFVGEADYSVRLFDK</sequence>
<dbReference type="InterPro" id="IPR013320">
    <property type="entry name" value="ConA-like_dom_sf"/>
</dbReference>
<dbReference type="PROSITE" id="PS51450">
    <property type="entry name" value="LRR"/>
    <property type="match status" value="1"/>
</dbReference>
<dbReference type="PANTHER" id="PTHR24106">
    <property type="entry name" value="NACHT, LRR AND CARD DOMAINS-CONTAINING"/>
    <property type="match status" value="1"/>
</dbReference>
<dbReference type="Pfam" id="PF00622">
    <property type="entry name" value="SPRY"/>
    <property type="match status" value="1"/>
</dbReference>
<dbReference type="Gene3D" id="3.80.10.10">
    <property type="entry name" value="Ribonuclease Inhibitor"/>
    <property type="match status" value="1"/>
</dbReference>
<dbReference type="Pfam" id="PF13765">
    <property type="entry name" value="PRY"/>
    <property type="match status" value="1"/>
</dbReference>
<dbReference type="SMART" id="SM00449">
    <property type="entry name" value="SPRY"/>
    <property type="match status" value="1"/>
</dbReference>
<protein>
    <recommendedName>
        <fullName evidence="10">B30.2/SPRY domain-containing protein</fullName>
    </recommendedName>
</protein>
<dbReference type="InterPro" id="IPR003877">
    <property type="entry name" value="SPRY_dom"/>
</dbReference>
<dbReference type="Pfam" id="PF13516">
    <property type="entry name" value="LRR_6"/>
    <property type="match status" value="1"/>
</dbReference>
<evidence type="ECO:0000256" key="5">
    <source>
        <dbReference type="SAM" id="MobiDB-lite"/>
    </source>
</evidence>
<feature type="region of interest" description="Disordered" evidence="5">
    <location>
        <begin position="1"/>
        <end position="51"/>
    </location>
</feature>
<dbReference type="AlphaFoldDB" id="A0A3B4C6X1"/>
<accession>A0A3B4C6X1</accession>
<reference evidence="8 9" key="1">
    <citation type="submission" date="2020-10" db="EMBL/GenBank/DDBJ databases">
        <title>Pygocentrus nattereri (red-bellied piranha) genome, fPygNat1, primary haplotype.</title>
        <authorList>
            <person name="Myers G."/>
            <person name="Meyer A."/>
            <person name="Karagic N."/>
            <person name="Pippel M."/>
            <person name="Winkler S."/>
            <person name="Tracey A."/>
            <person name="Wood J."/>
            <person name="Formenti G."/>
            <person name="Howe K."/>
            <person name="Fedrigo O."/>
            <person name="Jarvis E.D."/>
        </authorList>
    </citation>
    <scope>NUCLEOTIDE SEQUENCE [LARGE SCALE GENOMIC DNA]</scope>
</reference>
<dbReference type="Ensembl" id="ENSPNAT00000002798.2">
    <property type="protein sequence ID" value="ENSPNAP00000006865.1"/>
    <property type="gene ID" value="ENSPNAG00000012879.2"/>
</dbReference>
<dbReference type="PROSITE" id="PS50837">
    <property type="entry name" value="NACHT"/>
    <property type="match status" value="1"/>
</dbReference>
<dbReference type="Pfam" id="PF14484">
    <property type="entry name" value="FISNA"/>
    <property type="match status" value="1"/>
</dbReference>
<proteinExistence type="predicted"/>
<evidence type="ECO:0000256" key="3">
    <source>
        <dbReference type="ARBA" id="ARBA00022741"/>
    </source>
</evidence>
<dbReference type="GeneTree" id="ENSGT01150000286911"/>
<reference evidence="8" key="3">
    <citation type="submission" date="2025-09" db="UniProtKB">
        <authorList>
            <consortium name="Ensembl"/>
        </authorList>
    </citation>
    <scope>IDENTIFICATION</scope>
</reference>
<keyword evidence="2" id="KW-0677">Repeat</keyword>
<evidence type="ECO:0000259" key="6">
    <source>
        <dbReference type="PROSITE" id="PS50188"/>
    </source>
</evidence>
<dbReference type="STRING" id="42514.ENSPNAP00000006865"/>
<feature type="domain" description="NACHT" evidence="7">
    <location>
        <begin position="140"/>
        <end position="274"/>
    </location>
</feature>
<dbReference type="InterPro" id="IPR027417">
    <property type="entry name" value="P-loop_NTPase"/>
</dbReference>
<dbReference type="PRINTS" id="PR01407">
    <property type="entry name" value="BUTYPHLNCDUF"/>
</dbReference>
<dbReference type="InterPro" id="IPR041267">
    <property type="entry name" value="NLRP_HD2"/>
</dbReference>
<dbReference type="InterPro" id="IPR001611">
    <property type="entry name" value="Leu-rich_rpt"/>
</dbReference>
<name>A0A3B4C6X1_PYGNA</name>
<evidence type="ECO:0000256" key="4">
    <source>
        <dbReference type="ARBA" id="ARBA00022840"/>
    </source>
</evidence>
<dbReference type="Pfam" id="PF05729">
    <property type="entry name" value="NACHT"/>
    <property type="match status" value="1"/>
</dbReference>
<dbReference type="CDD" id="cd16040">
    <property type="entry name" value="SPRY_PRY_SNTX"/>
    <property type="match status" value="1"/>
</dbReference>
<evidence type="ECO:0000256" key="2">
    <source>
        <dbReference type="ARBA" id="ARBA00022737"/>
    </source>
</evidence>
<dbReference type="FunFam" id="3.40.50.300:FF:000210">
    <property type="entry name" value="Si:dkey-16p6.1"/>
    <property type="match status" value="1"/>
</dbReference>
<reference evidence="8" key="2">
    <citation type="submission" date="2025-08" db="UniProtKB">
        <authorList>
            <consortium name="Ensembl"/>
        </authorList>
    </citation>
    <scope>IDENTIFICATION</scope>
</reference>
<dbReference type="InterPro" id="IPR003879">
    <property type="entry name" value="Butyrophylin_SPRY"/>
</dbReference>
<dbReference type="Proteomes" id="UP001501920">
    <property type="component" value="Chromosome 12"/>
</dbReference>
<evidence type="ECO:0000256" key="1">
    <source>
        <dbReference type="ARBA" id="ARBA00022614"/>
    </source>
</evidence>
<dbReference type="SUPFAM" id="SSF49899">
    <property type="entry name" value="Concanavalin A-like lectins/glucanases"/>
    <property type="match status" value="1"/>
</dbReference>
<dbReference type="InterPro" id="IPR007111">
    <property type="entry name" value="NACHT_NTPase"/>
</dbReference>
<dbReference type="PROSITE" id="PS50188">
    <property type="entry name" value="B302_SPRY"/>
    <property type="match status" value="1"/>
</dbReference>
<dbReference type="InterPro" id="IPR006574">
    <property type="entry name" value="PRY"/>
</dbReference>
<dbReference type="Pfam" id="PF17776">
    <property type="entry name" value="NLRC4_HD2"/>
    <property type="match status" value="1"/>
</dbReference>
<dbReference type="SMART" id="SM01288">
    <property type="entry name" value="FISNA"/>
    <property type="match status" value="1"/>
</dbReference>
<dbReference type="SUPFAM" id="SSF52047">
    <property type="entry name" value="RNI-like"/>
    <property type="match status" value="1"/>
</dbReference>
<dbReference type="InterPro" id="IPR001870">
    <property type="entry name" value="B30.2/SPRY"/>
</dbReference>
<evidence type="ECO:0000313" key="9">
    <source>
        <dbReference type="Proteomes" id="UP001501920"/>
    </source>
</evidence>